<feature type="compositionally biased region" description="Basic and acidic residues" evidence="2">
    <location>
        <begin position="104"/>
        <end position="114"/>
    </location>
</feature>
<protein>
    <recommendedName>
        <fullName evidence="4">Letm1 RBD domain-containing protein</fullName>
    </recommendedName>
</protein>
<organism evidence="5 6">
    <name type="scientific">Canariomyces notabilis</name>
    <dbReference type="NCBI Taxonomy" id="2074819"/>
    <lineage>
        <taxon>Eukaryota</taxon>
        <taxon>Fungi</taxon>
        <taxon>Dikarya</taxon>
        <taxon>Ascomycota</taxon>
        <taxon>Pezizomycotina</taxon>
        <taxon>Sordariomycetes</taxon>
        <taxon>Sordariomycetidae</taxon>
        <taxon>Sordariales</taxon>
        <taxon>Chaetomiaceae</taxon>
        <taxon>Canariomyces</taxon>
    </lineage>
</organism>
<feature type="region of interest" description="Disordered" evidence="2">
    <location>
        <begin position="41"/>
        <end position="114"/>
    </location>
</feature>
<feature type="compositionally biased region" description="Low complexity" evidence="2">
    <location>
        <begin position="58"/>
        <end position="88"/>
    </location>
</feature>
<dbReference type="GeneID" id="89939471"/>
<dbReference type="Proteomes" id="UP001302812">
    <property type="component" value="Unassembled WGS sequence"/>
</dbReference>
<keyword evidence="6" id="KW-1185">Reference proteome</keyword>
<dbReference type="EMBL" id="MU853345">
    <property type="protein sequence ID" value="KAK4111554.1"/>
    <property type="molecule type" value="Genomic_DNA"/>
</dbReference>
<dbReference type="InterPro" id="IPR033122">
    <property type="entry name" value="LETM1-like_RBD"/>
</dbReference>
<feature type="domain" description="Letm1 RBD" evidence="4">
    <location>
        <begin position="205"/>
        <end position="397"/>
    </location>
</feature>
<evidence type="ECO:0000313" key="6">
    <source>
        <dbReference type="Proteomes" id="UP001302812"/>
    </source>
</evidence>
<reference evidence="5" key="2">
    <citation type="submission" date="2023-05" db="EMBL/GenBank/DDBJ databases">
        <authorList>
            <consortium name="Lawrence Berkeley National Laboratory"/>
            <person name="Steindorff A."/>
            <person name="Hensen N."/>
            <person name="Bonometti L."/>
            <person name="Westerberg I."/>
            <person name="Brannstrom I.O."/>
            <person name="Guillou S."/>
            <person name="Cros-Aarteil S."/>
            <person name="Calhoun S."/>
            <person name="Haridas S."/>
            <person name="Kuo A."/>
            <person name="Mondo S."/>
            <person name="Pangilinan J."/>
            <person name="Riley R."/>
            <person name="Labutti K."/>
            <person name="Andreopoulos B."/>
            <person name="Lipzen A."/>
            <person name="Chen C."/>
            <person name="Yanf M."/>
            <person name="Daum C."/>
            <person name="Ng V."/>
            <person name="Clum A."/>
            <person name="Ohm R."/>
            <person name="Martin F."/>
            <person name="Silar P."/>
            <person name="Natvig D."/>
            <person name="Lalanne C."/>
            <person name="Gautier V."/>
            <person name="Ament-Velasquez S.L."/>
            <person name="Kruys A."/>
            <person name="Hutchinson M.I."/>
            <person name="Powell A.J."/>
            <person name="Barry K."/>
            <person name="Miller A.N."/>
            <person name="Grigoriev I.V."/>
            <person name="Debuchy R."/>
            <person name="Gladieux P."/>
            <person name="Thoren M.H."/>
            <person name="Johannesson H."/>
        </authorList>
    </citation>
    <scope>NUCLEOTIDE SEQUENCE</scope>
    <source>
        <strain evidence="5">CBS 508.74</strain>
    </source>
</reference>
<dbReference type="AlphaFoldDB" id="A0AAN6TBY8"/>
<accession>A0AAN6TBY8</accession>
<feature type="compositionally biased region" description="Low complexity" evidence="2">
    <location>
        <begin position="255"/>
        <end position="270"/>
    </location>
</feature>
<keyword evidence="3" id="KW-0472">Membrane</keyword>
<dbReference type="Pfam" id="PF07766">
    <property type="entry name" value="LETM1_RBD"/>
    <property type="match status" value="1"/>
</dbReference>
<dbReference type="RefSeq" id="XP_064669124.1">
    <property type="nucleotide sequence ID" value="XM_064815346.1"/>
</dbReference>
<evidence type="ECO:0000313" key="5">
    <source>
        <dbReference type="EMBL" id="KAK4111554.1"/>
    </source>
</evidence>
<keyword evidence="3" id="KW-0812">Transmembrane</keyword>
<feature type="compositionally biased region" description="Low complexity" evidence="2">
    <location>
        <begin position="147"/>
        <end position="158"/>
    </location>
</feature>
<sequence>MRHSILLSGRLHANSGQLSKKDVQVPISAVLQSTGRLKAPAKRALRSYSSASPEPQRRSTCAITTGTTTRPTITQSPAPEYHPLSPSAANPPPTTRPPALTLPTKEDGGNPDLRKRFTHAFETGKAYLTFYKTGLKHILTNRRLLYPSRSPSSSSESESPPPPPRPGTRAHLHLRLRWKHDVRRLPLFALLLLVCGEFTPLVVLAVPRIVPLPCRIPNQIEKLLRQDEEARRRGRAEAAAAAAAADVTTPESDRGSSGIGSSSSSSSSNGNSGEWYLKGQHVRALARVLGVHSAALSQWLLPESWVAAAVRRRLHFLAVDDALLLQAGGEPALVKDEVRLACADRGIAVLGRSEGELRRALSGWLRLTTNAMAEGESKERERVTVRLLLAEEEEWNA</sequence>
<keyword evidence="3" id="KW-1133">Transmembrane helix</keyword>
<feature type="region of interest" description="Disordered" evidence="2">
    <location>
        <begin position="146"/>
        <end position="169"/>
    </location>
</feature>
<evidence type="ECO:0000256" key="3">
    <source>
        <dbReference type="SAM" id="Phobius"/>
    </source>
</evidence>
<evidence type="ECO:0000256" key="2">
    <source>
        <dbReference type="SAM" id="MobiDB-lite"/>
    </source>
</evidence>
<dbReference type="PROSITE" id="PS51758">
    <property type="entry name" value="LETM1_RBD"/>
    <property type="match status" value="1"/>
</dbReference>
<evidence type="ECO:0000256" key="1">
    <source>
        <dbReference type="PROSITE-ProRule" id="PRU01094"/>
    </source>
</evidence>
<feature type="transmembrane region" description="Helical" evidence="3">
    <location>
        <begin position="185"/>
        <end position="206"/>
    </location>
</feature>
<dbReference type="GO" id="GO:0043022">
    <property type="term" value="F:ribosome binding"/>
    <property type="evidence" value="ECO:0007669"/>
    <property type="project" value="InterPro"/>
</dbReference>
<comment type="caution">
    <text evidence="5">The sequence shown here is derived from an EMBL/GenBank/DDBJ whole genome shotgun (WGS) entry which is preliminary data.</text>
</comment>
<feature type="region of interest" description="Disordered" evidence="2">
    <location>
        <begin position="235"/>
        <end position="270"/>
    </location>
</feature>
<name>A0AAN6TBY8_9PEZI</name>
<proteinExistence type="predicted"/>
<reference evidence="5" key="1">
    <citation type="journal article" date="2023" name="Mol. Phylogenet. Evol.">
        <title>Genome-scale phylogeny and comparative genomics of the fungal order Sordariales.</title>
        <authorList>
            <person name="Hensen N."/>
            <person name="Bonometti L."/>
            <person name="Westerberg I."/>
            <person name="Brannstrom I.O."/>
            <person name="Guillou S."/>
            <person name="Cros-Aarteil S."/>
            <person name="Calhoun S."/>
            <person name="Haridas S."/>
            <person name="Kuo A."/>
            <person name="Mondo S."/>
            <person name="Pangilinan J."/>
            <person name="Riley R."/>
            <person name="LaButti K."/>
            <person name="Andreopoulos B."/>
            <person name="Lipzen A."/>
            <person name="Chen C."/>
            <person name="Yan M."/>
            <person name="Daum C."/>
            <person name="Ng V."/>
            <person name="Clum A."/>
            <person name="Steindorff A."/>
            <person name="Ohm R.A."/>
            <person name="Martin F."/>
            <person name="Silar P."/>
            <person name="Natvig D.O."/>
            <person name="Lalanne C."/>
            <person name="Gautier V."/>
            <person name="Ament-Velasquez S.L."/>
            <person name="Kruys A."/>
            <person name="Hutchinson M.I."/>
            <person name="Powell A.J."/>
            <person name="Barry K."/>
            <person name="Miller A.N."/>
            <person name="Grigoriev I.V."/>
            <person name="Debuchy R."/>
            <person name="Gladieux P."/>
            <person name="Hiltunen Thoren M."/>
            <person name="Johannesson H."/>
        </authorList>
    </citation>
    <scope>NUCLEOTIDE SEQUENCE</scope>
    <source>
        <strain evidence="5">CBS 508.74</strain>
    </source>
</reference>
<keyword evidence="1" id="KW-0496">Mitochondrion</keyword>
<gene>
    <name evidence="5" type="ORF">N656DRAFT_780258</name>
</gene>
<evidence type="ECO:0000259" key="4">
    <source>
        <dbReference type="PROSITE" id="PS51758"/>
    </source>
</evidence>